<gene>
    <name evidence="1" type="ORF">RPERSI_LOCUS10055</name>
</gene>
<evidence type="ECO:0000313" key="1">
    <source>
        <dbReference type="EMBL" id="CAG8701660.1"/>
    </source>
</evidence>
<sequence>GIRVDENTISYILKTREERLNSEVINPDAKRHRAVNYPELDLALREFLLAEGLEIPQEALQFSNGWLEKFKDQNRIRQRHLEREAESADEIAISNTLPMLKDKCSNYPVERIYNMDETGLFYRLEPDRTLATRRLSGRKMSKERLSIALCMNADGSHKLVPFVIGKYAKPCCFKNINIKNLAVKYRNSARAWMITSLFQDWLKDFDFQMGIKHQGERVLLIPDN</sequence>
<proteinExistence type="predicted"/>
<name>A0ACA9PCR8_9GLOM</name>
<dbReference type="Proteomes" id="UP000789920">
    <property type="component" value="Unassembled WGS sequence"/>
</dbReference>
<feature type="non-terminal residue" evidence="1">
    <location>
        <position position="224"/>
    </location>
</feature>
<accession>A0ACA9PCR8</accession>
<organism evidence="1 2">
    <name type="scientific">Racocetra persica</name>
    <dbReference type="NCBI Taxonomy" id="160502"/>
    <lineage>
        <taxon>Eukaryota</taxon>
        <taxon>Fungi</taxon>
        <taxon>Fungi incertae sedis</taxon>
        <taxon>Mucoromycota</taxon>
        <taxon>Glomeromycotina</taxon>
        <taxon>Glomeromycetes</taxon>
        <taxon>Diversisporales</taxon>
        <taxon>Gigasporaceae</taxon>
        <taxon>Racocetra</taxon>
    </lineage>
</organism>
<feature type="non-terminal residue" evidence="1">
    <location>
        <position position="1"/>
    </location>
</feature>
<dbReference type="EMBL" id="CAJVQC010019493">
    <property type="protein sequence ID" value="CAG8701660.1"/>
    <property type="molecule type" value="Genomic_DNA"/>
</dbReference>
<keyword evidence="2" id="KW-1185">Reference proteome</keyword>
<reference evidence="1" key="1">
    <citation type="submission" date="2021-06" db="EMBL/GenBank/DDBJ databases">
        <authorList>
            <person name="Kallberg Y."/>
            <person name="Tangrot J."/>
            <person name="Rosling A."/>
        </authorList>
    </citation>
    <scope>NUCLEOTIDE SEQUENCE</scope>
    <source>
        <strain evidence="1">MA461A</strain>
    </source>
</reference>
<evidence type="ECO:0000313" key="2">
    <source>
        <dbReference type="Proteomes" id="UP000789920"/>
    </source>
</evidence>
<protein>
    <submittedName>
        <fullName evidence="1">22300_t:CDS:1</fullName>
    </submittedName>
</protein>
<comment type="caution">
    <text evidence="1">The sequence shown here is derived from an EMBL/GenBank/DDBJ whole genome shotgun (WGS) entry which is preliminary data.</text>
</comment>